<evidence type="ECO:0000313" key="2">
    <source>
        <dbReference type="EMBL" id="KAK9932237.1"/>
    </source>
</evidence>
<evidence type="ECO:0000256" key="1">
    <source>
        <dbReference type="SAM" id="MobiDB-lite"/>
    </source>
</evidence>
<feature type="compositionally biased region" description="Polar residues" evidence="1">
    <location>
        <begin position="233"/>
        <end position="244"/>
    </location>
</feature>
<gene>
    <name evidence="2" type="ORF">M0R45_019483</name>
</gene>
<dbReference type="EMBL" id="JBEDUW010000004">
    <property type="protein sequence ID" value="KAK9932237.1"/>
    <property type="molecule type" value="Genomic_DNA"/>
</dbReference>
<keyword evidence="3" id="KW-1185">Reference proteome</keyword>
<reference evidence="2 3" key="1">
    <citation type="journal article" date="2023" name="G3 (Bethesda)">
        <title>A chromosome-length genome assembly and annotation of blackberry (Rubus argutus, cv. 'Hillquist').</title>
        <authorList>
            <person name="Bruna T."/>
            <person name="Aryal R."/>
            <person name="Dudchenko O."/>
            <person name="Sargent D.J."/>
            <person name="Mead D."/>
            <person name="Buti M."/>
            <person name="Cavallini A."/>
            <person name="Hytonen T."/>
            <person name="Andres J."/>
            <person name="Pham M."/>
            <person name="Weisz D."/>
            <person name="Mascagni F."/>
            <person name="Usai G."/>
            <person name="Natali L."/>
            <person name="Bassil N."/>
            <person name="Fernandez G.E."/>
            <person name="Lomsadze A."/>
            <person name="Armour M."/>
            <person name="Olukolu B."/>
            <person name="Poorten T."/>
            <person name="Britton C."/>
            <person name="Davik J."/>
            <person name="Ashrafi H."/>
            <person name="Aiden E.L."/>
            <person name="Borodovsky M."/>
            <person name="Worthington M."/>
        </authorList>
    </citation>
    <scope>NUCLEOTIDE SEQUENCE [LARGE SCALE GENOMIC DNA]</scope>
    <source>
        <strain evidence="2">PI 553951</strain>
    </source>
</reference>
<organism evidence="2 3">
    <name type="scientific">Rubus argutus</name>
    <name type="common">Southern blackberry</name>
    <dbReference type="NCBI Taxonomy" id="59490"/>
    <lineage>
        <taxon>Eukaryota</taxon>
        <taxon>Viridiplantae</taxon>
        <taxon>Streptophyta</taxon>
        <taxon>Embryophyta</taxon>
        <taxon>Tracheophyta</taxon>
        <taxon>Spermatophyta</taxon>
        <taxon>Magnoliopsida</taxon>
        <taxon>eudicotyledons</taxon>
        <taxon>Gunneridae</taxon>
        <taxon>Pentapetalae</taxon>
        <taxon>rosids</taxon>
        <taxon>fabids</taxon>
        <taxon>Rosales</taxon>
        <taxon>Rosaceae</taxon>
        <taxon>Rosoideae</taxon>
        <taxon>Rosoideae incertae sedis</taxon>
        <taxon>Rubus</taxon>
    </lineage>
</organism>
<name>A0AAW1X921_RUBAR</name>
<proteinExistence type="predicted"/>
<feature type="region of interest" description="Disordered" evidence="1">
    <location>
        <begin position="214"/>
        <end position="244"/>
    </location>
</feature>
<accession>A0AAW1X921</accession>
<comment type="caution">
    <text evidence="2">The sequence shown here is derived from an EMBL/GenBank/DDBJ whole genome shotgun (WGS) entry which is preliminary data.</text>
</comment>
<evidence type="ECO:0000313" key="3">
    <source>
        <dbReference type="Proteomes" id="UP001457282"/>
    </source>
</evidence>
<protein>
    <submittedName>
        <fullName evidence="2">Uncharacterized protein</fullName>
    </submittedName>
</protein>
<dbReference type="Proteomes" id="UP001457282">
    <property type="component" value="Unassembled WGS sequence"/>
</dbReference>
<sequence>MSLLGIIGGLGMQMLKKGLIVGLAILLYFNNGVGSDHCPLLIEEDPISDGGGGGGRRRRRFMFEEMWLRTVVELREELDKLQRLAPSVDNLRQRQEKEVLPEQVLEKEEIMCAQRSRVNWLHRGYRSTRFFHQYAKHRGQINKLPGILDEENKWHTGPDELIGVRDSVCSVLWRGGARCRGGQSSGAGLITRFRKPTASVISGDRRPVQAARFGGVGEENGDTGWKLGLSGDAVQQQSQVADRR</sequence>
<dbReference type="AlphaFoldDB" id="A0AAW1X921"/>